<dbReference type="Proteomes" id="UP000075883">
    <property type="component" value="Unassembled WGS sequence"/>
</dbReference>
<dbReference type="AlphaFoldDB" id="A0A182MBU9"/>
<organism evidence="3 4">
    <name type="scientific">Anopheles culicifacies</name>
    <dbReference type="NCBI Taxonomy" id="139723"/>
    <lineage>
        <taxon>Eukaryota</taxon>
        <taxon>Metazoa</taxon>
        <taxon>Ecdysozoa</taxon>
        <taxon>Arthropoda</taxon>
        <taxon>Hexapoda</taxon>
        <taxon>Insecta</taxon>
        <taxon>Pterygota</taxon>
        <taxon>Neoptera</taxon>
        <taxon>Endopterygota</taxon>
        <taxon>Diptera</taxon>
        <taxon>Nematocera</taxon>
        <taxon>Culicoidea</taxon>
        <taxon>Culicidae</taxon>
        <taxon>Anophelinae</taxon>
        <taxon>Anopheles</taxon>
        <taxon>culicifacies species complex</taxon>
    </lineage>
</organism>
<dbReference type="EMBL" id="AXCM01003172">
    <property type="status" value="NOT_ANNOTATED_CDS"/>
    <property type="molecule type" value="Genomic_DNA"/>
</dbReference>
<reference evidence="4" key="1">
    <citation type="submission" date="2013-09" db="EMBL/GenBank/DDBJ databases">
        <title>The Genome Sequence of Anopheles culicifacies species A.</title>
        <authorList>
            <consortium name="The Broad Institute Genomics Platform"/>
            <person name="Neafsey D.E."/>
            <person name="Besansky N."/>
            <person name="Howell P."/>
            <person name="Walton C."/>
            <person name="Young S.K."/>
            <person name="Zeng Q."/>
            <person name="Gargeya S."/>
            <person name="Fitzgerald M."/>
            <person name="Haas B."/>
            <person name="Abouelleil A."/>
            <person name="Allen A.W."/>
            <person name="Alvarado L."/>
            <person name="Arachchi H.M."/>
            <person name="Berlin A.M."/>
            <person name="Chapman S.B."/>
            <person name="Gainer-Dewar J."/>
            <person name="Goldberg J."/>
            <person name="Griggs A."/>
            <person name="Gujja S."/>
            <person name="Hansen M."/>
            <person name="Howarth C."/>
            <person name="Imamovic A."/>
            <person name="Ireland A."/>
            <person name="Larimer J."/>
            <person name="McCowan C."/>
            <person name="Murphy C."/>
            <person name="Pearson M."/>
            <person name="Poon T.W."/>
            <person name="Priest M."/>
            <person name="Roberts A."/>
            <person name="Saif S."/>
            <person name="Shea T."/>
            <person name="Sisk P."/>
            <person name="Sykes S."/>
            <person name="Wortman J."/>
            <person name="Nusbaum C."/>
            <person name="Birren B."/>
        </authorList>
    </citation>
    <scope>NUCLEOTIDE SEQUENCE [LARGE SCALE GENOMIC DNA]</scope>
    <source>
        <strain evidence="4">A-37</strain>
    </source>
</reference>
<keyword evidence="2" id="KW-0732">Signal</keyword>
<dbReference type="VEuPathDB" id="VectorBase:ACUA014458"/>
<evidence type="ECO:0008006" key="5">
    <source>
        <dbReference type="Google" id="ProtNLM"/>
    </source>
</evidence>
<sequence length="495" mass="53162">MTRWTYWLLFAGSVLLGGCSCAGDFGLPYSVPGFDANFRSGIGSGIVAIVKANATLLKYEANLDRSGATTTLFTVANNLTSPLNKLLGHVAATFGANSTDALQTLMDELQASVLPTTSALEQASSTVRTLQGAIRPNVLDTLTANVSTVASEIGTLARNWPPFAEALRTAGSSDSTYSSANVSTLITASMVESLTSPILLINSALADIANAFGAIAKDRTTAIGYETTTNTSIQNALQDLSGIVTIANRTLTDTARQMEQQSNGTVRQVRDGYSSLLTRLGDTPESTTVKTYLQNTEAQGLEHNKRTGELLRDLASNYRQIIQSAGDAIGTRLRNATGSLIDESTVSDNSFADRCLQRYIGDFRQAPYLPTRLSVCYQVDSRTVGYFTSANNAFLEQLRNTATYGNQALSVCGQGSSNCTAEYVEQLEGFSKQNQARLNAFVTLLAEEMVALGERYDACTRAIRADIEHQMETTKQKTHRHPSAEGSRIDPVPCA</sequence>
<evidence type="ECO:0000313" key="3">
    <source>
        <dbReference type="EnsemblMetazoa" id="ACUA014458-PA"/>
    </source>
</evidence>
<accession>A0A182MBU9</accession>
<dbReference type="PROSITE" id="PS51257">
    <property type="entry name" value="PROKAR_LIPOPROTEIN"/>
    <property type="match status" value="1"/>
</dbReference>
<proteinExistence type="predicted"/>
<protein>
    <recommendedName>
        <fullName evidence="5">Protein TsetseEP domain-containing protein</fullName>
    </recommendedName>
</protein>
<keyword evidence="4" id="KW-1185">Reference proteome</keyword>
<feature type="region of interest" description="Disordered" evidence="1">
    <location>
        <begin position="472"/>
        <end position="495"/>
    </location>
</feature>
<dbReference type="EnsemblMetazoa" id="ACUA014458-RA">
    <property type="protein sequence ID" value="ACUA014458-PA"/>
    <property type="gene ID" value="ACUA014458"/>
</dbReference>
<feature type="chain" id="PRO_5008128143" description="Protein TsetseEP domain-containing protein" evidence="2">
    <location>
        <begin position="22"/>
        <end position="495"/>
    </location>
</feature>
<reference evidence="3" key="2">
    <citation type="submission" date="2020-05" db="UniProtKB">
        <authorList>
            <consortium name="EnsemblMetazoa"/>
        </authorList>
    </citation>
    <scope>IDENTIFICATION</scope>
    <source>
        <strain evidence="3">A-37</strain>
    </source>
</reference>
<evidence type="ECO:0000256" key="1">
    <source>
        <dbReference type="SAM" id="MobiDB-lite"/>
    </source>
</evidence>
<evidence type="ECO:0000256" key="2">
    <source>
        <dbReference type="SAM" id="SignalP"/>
    </source>
</evidence>
<feature type="signal peptide" evidence="2">
    <location>
        <begin position="1"/>
        <end position="21"/>
    </location>
</feature>
<evidence type="ECO:0000313" key="4">
    <source>
        <dbReference type="Proteomes" id="UP000075883"/>
    </source>
</evidence>
<name>A0A182MBU9_9DIPT</name>